<keyword evidence="1" id="KW-0547">Nucleotide-binding</keyword>
<sequence>MDAIRAAAANEKVVRAVQEDLDRAGKKHNLAGFEKVKAVALLVEPFSIDNGLLTPTLKLKRPQAVRMYRALLDELYTRVPAQNNGLTINAKL</sequence>
<protein>
    <submittedName>
        <fullName evidence="3">Long-chain acyl-CoA synthetase</fullName>
    </submittedName>
</protein>
<comment type="caution">
    <text evidence="3">The sequence shown here is derived from an EMBL/GenBank/DDBJ whole genome shotgun (WGS) entry which is preliminary data.</text>
</comment>
<evidence type="ECO:0000313" key="4">
    <source>
        <dbReference type="Proteomes" id="UP000053573"/>
    </source>
</evidence>
<evidence type="ECO:0000256" key="2">
    <source>
        <dbReference type="ARBA" id="ARBA00022840"/>
    </source>
</evidence>
<dbReference type="Proteomes" id="UP000053573">
    <property type="component" value="Unassembled WGS sequence"/>
</dbReference>
<gene>
    <name evidence="3" type="ORF">EMPG_15969</name>
</gene>
<dbReference type="GO" id="GO:0005783">
    <property type="term" value="C:endoplasmic reticulum"/>
    <property type="evidence" value="ECO:0007669"/>
    <property type="project" value="TreeGrafter"/>
</dbReference>
<dbReference type="PANTHER" id="PTHR43272:SF33">
    <property type="entry name" value="AMP-BINDING DOMAIN-CONTAINING PROTEIN-RELATED"/>
    <property type="match status" value="1"/>
</dbReference>
<dbReference type="GO" id="GO:0016020">
    <property type="term" value="C:membrane"/>
    <property type="evidence" value="ECO:0007669"/>
    <property type="project" value="TreeGrafter"/>
</dbReference>
<organism evidence="3 4">
    <name type="scientific">Blastomyces silverae</name>
    <dbReference type="NCBI Taxonomy" id="2060906"/>
    <lineage>
        <taxon>Eukaryota</taxon>
        <taxon>Fungi</taxon>
        <taxon>Dikarya</taxon>
        <taxon>Ascomycota</taxon>
        <taxon>Pezizomycotina</taxon>
        <taxon>Eurotiomycetes</taxon>
        <taxon>Eurotiomycetidae</taxon>
        <taxon>Onygenales</taxon>
        <taxon>Ajellomycetaceae</taxon>
        <taxon>Blastomyces</taxon>
    </lineage>
</organism>
<dbReference type="AlphaFoldDB" id="A0A0H1BAX1"/>
<dbReference type="STRING" id="2060906.A0A0H1BAX1"/>
<dbReference type="GO" id="GO:0004467">
    <property type="term" value="F:long-chain fatty acid-CoA ligase activity"/>
    <property type="evidence" value="ECO:0007669"/>
    <property type="project" value="TreeGrafter"/>
</dbReference>
<dbReference type="GO" id="GO:0005524">
    <property type="term" value="F:ATP binding"/>
    <property type="evidence" value="ECO:0007669"/>
    <property type="project" value="UniProtKB-KW"/>
</dbReference>
<evidence type="ECO:0000313" key="3">
    <source>
        <dbReference type="EMBL" id="KLJ08599.1"/>
    </source>
</evidence>
<dbReference type="PANTHER" id="PTHR43272">
    <property type="entry name" value="LONG-CHAIN-FATTY-ACID--COA LIGASE"/>
    <property type="match status" value="1"/>
</dbReference>
<reference evidence="4" key="1">
    <citation type="journal article" date="2015" name="PLoS Genet.">
        <title>The dynamic genome and transcriptome of the human fungal pathogen Blastomyces and close relative Emmonsia.</title>
        <authorList>
            <person name="Munoz J.F."/>
            <person name="Gauthier G.M."/>
            <person name="Desjardins C.A."/>
            <person name="Gallo J.E."/>
            <person name="Holder J."/>
            <person name="Sullivan T.D."/>
            <person name="Marty A.J."/>
            <person name="Carmen J.C."/>
            <person name="Chen Z."/>
            <person name="Ding L."/>
            <person name="Gujja S."/>
            <person name="Magrini V."/>
            <person name="Misas E."/>
            <person name="Mitreva M."/>
            <person name="Priest M."/>
            <person name="Saif S."/>
            <person name="Whiston E.A."/>
            <person name="Young S."/>
            <person name="Zeng Q."/>
            <person name="Goldman W.E."/>
            <person name="Mardis E.R."/>
            <person name="Taylor J.W."/>
            <person name="McEwen J.G."/>
            <person name="Clay O.K."/>
            <person name="Klein B.S."/>
            <person name="Cuomo C.A."/>
        </authorList>
    </citation>
    <scope>NUCLEOTIDE SEQUENCE [LARGE SCALE GENOMIC DNA]</scope>
    <source>
        <strain evidence="4">UAMH 139</strain>
    </source>
</reference>
<dbReference type="EMBL" id="LDEV01002568">
    <property type="protein sequence ID" value="KLJ08599.1"/>
    <property type="molecule type" value="Genomic_DNA"/>
</dbReference>
<keyword evidence="4" id="KW-1185">Reference proteome</keyword>
<proteinExistence type="predicted"/>
<dbReference type="OrthoDB" id="1700726at2759"/>
<name>A0A0H1BAX1_9EURO</name>
<accession>A0A0H1BAX1</accession>
<keyword evidence="2" id="KW-0067">ATP-binding</keyword>
<evidence type="ECO:0000256" key="1">
    <source>
        <dbReference type="ARBA" id="ARBA00022741"/>
    </source>
</evidence>